<evidence type="ECO:0000256" key="1">
    <source>
        <dbReference type="SAM" id="MobiDB-lite"/>
    </source>
</evidence>
<keyword evidence="3" id="KW-1185">Reference proteome</keyword>
<protein>
    <submittedName>
        <fullName evidence="2">Uncharacterized protein</fullName>
    </submittedName>
</protein>
<name>A0A433QE84_9FUNG</name>
<comment type="caution">
    <text evidence="2">The sequence shown here is derived from an EMBL/GenBank/DDBJ whole genome shotgun (WGS) entry which is preliminary data.</text>
</comment>
<evidence type="ECO:0000313" key="2">
    <source>
        <dbReference type="EMBL" id="RUS28088.1"/>
    </source>
</evidence>
<feature type="region of interest" description="Disordered" evidence="1">
    <location>
        <begin position="126"/>
        <end position="179"/>
    </location>
</feature>
<reference evidence="2 3" key="1">
    <citation type="journal article" date="2018" name="New Phytol.">
        <title>Phylogenomics of Endogonaceae and evolution of mycorrhizas within Mucoromycota.</title>
        <authorList>
            <person name="Chang Y."/>
            <person name="Desiro A."/>
            <person name="Na H."/>
            <person name="Sandor L."/>
            <person name="Lipzen A."/>
            <person name="Clum A."/>
            <person name="Barry K."/>
            <person name="Grigoriev I.V."/>
            <person name="Martin F.M."/>
            <person name="Stajich J.E."/>
            <person name="Smith M.E."/>
            <person name="Bonito G."/>
            <person name="Spatafora J.W."/>
        </authorList>
    </citation>
    <scope>NUCLEOTIDE SEQUENCE [LARGE SCALE GENOMIC DNA]</scope>
    <source>
        <strain evidence="2 3">AD002</strain>
    </source>
</reference>
<evidence type="ECO:0000313" key="3">
    <source>
        <dbReference type="Proteomes" id="UP000274822"/>
    </source>
</evidence>
<dbReference type="Proteomes" id="UP000274822">
    <property type="component" value="Unassembled WGS sequence"/>
</dbReference>
<proteinExistence type="predicted"/>
<dbReference type="EMBL" id="RBNJ01007233">
    <property type="protein sequence ID" value="RUS28088.1"/>
    <property type="molecule type" value="Genomic_DNA"/>
</dbReference>
<dbReference type="AlphaFoldDB" id="A0A433QE84"/>
<feature type="compositionally biased region" description="Basic and acidic residues" evidence="1">
    <location>
        <begin position="131"/>
        <end position="145"/>
    </location>
</feature>
<gene>
    <name evidence="2" type="ORF">BC938DRAFT_482343</name>
</gene>
<accession>A0A433QE84</accession>
<organism evidence="2 3">
    <name type="scientific">Jimgerdemannia flammicorona</name>
    <dbReference type="NCBI Taxonomy" id="994334"/>
    <lineage>
        <taxon>Eukaryota</taxon>
        <taxon>Fungi</taxon>
        <taxon>Fungi incertae sedis</taxon>
        <taxon>Mucoromycota</taxon>
        <taxon>Mucoromycotina</taxon>
        <taxon>Endogonomycetes</taxon>
        <taxon>Endogonales</taxon>
        <taxon>Endogonaceae</taxon>
        <taxon>Jimgerdemannia</taxon>
    </lineage>
</organism>
<sequence length="285" mass="30781">MALRIHLSNVLRRNITSHGCKQMSRPFAMAIRSMQVPLSLAGAPPRSEPHSTTLTFSGAAEYVTPSSSQRKKLYETHIPIPLRQKVFLAAGSAVTALSNPLRGATTSQHMELIRFKFPTRTLYARHGRYSGGDDRPPLPRADARPDAGGPDGPPHSARAARGQLADHRPGSPARASKQDVWTRIHKMAGYPGGVAGHERTGPLRRLGRARLRDAALPRVARLCTHPHGSRGDGGVRAGAQMVRMGADGPAHDGARVTLWPAPSHFRGAQSLVYALRSMGRAVRRG</sequence>